<proteinExistence type="predicted"/>
<keyword evidence="5" id="KW-1185">Reference proteome</keyword>
<dbReference type="InterPro" id="IPR024455">
    <property type="entry name" value="Phage_capsid"/>
</dbReference>
<gene>
    <name evidence="4" type="ORF">ACFQDO_18580</name>
</gene>
<dbReference type="InterPro" id="IPR054612">
    <property type="entry name" value="Phage_capsid-like_C"/>
</dbReference>
<evidence type="ECO:0000256" key="2">
    <source>
        <dbReference type="SAM" id="MobiDB-lite"/>
    </source>
</evidence>
<reference evidence="5" key="1">
    <citation type="journal article" date="2019" name="Int. J. Syst. Evol. Microbiol.">
        <title>The Global Catalogue of Microorganisms (GCM) 10K type strain sequencing project: providing services to taxonomists for standard genome sequencing and annotation.</title>
        <authorList>
            <consortium name="The Broad Institute Genomics Platform"/>
            <consortium name="The Broad Institute Genome Sequencing Center for Infectious Disease"/>
            <person name="Wu L."/>
            <person name="Ma J."/>
        </authorList>
    </citation>
    <scope>NUCLEOTIDE SEQUENCE [LARGE SCALE GENOMIC DNA]</scope>
    <source>
        <strain evidence="5">KACC 14249</strain>
    </source>
</reference>
<dbReference type="EMBL" id="JBHSRD010000008">
    <property type="protein sequence ID" value="MFC6009145.1"/>
    <property type="molecule type" value="Genomic_DNA"/>
</dbReference>
<feature type="region of interest" description="Disordered" evidence="2">
    <location>
        <begin position="91"/>
        <end position="110"/>
    </location>
</feature>
<name>A0ABW1JJJ4_9ACTN</name>
<feature type="region of interest" description="Disordered" evidence="2">
    <location>
        <begin position="32"/>
        <end position="53"/>
    </location>
</feature>
<organism evidence="4 5">
    <name type="scientific">Angustibacter luteus</name>
    <dbReference type="NCBI Taxonomy" id="658456"/>
    <lineage>
        <taxon>Bacteria</taxon>
        <taxon>Bacillati</taxon>
        <taxon>Actinomycetota</taxon>
        <taxon>Actinomycetes</taxon>
        <taxon>Kineosporiales</taxon>
        <taxon>Kineosporiaceae</taxon>
    </lineage>
</organism>
<evidence type="ECO:0000313" key="4">
    <source>
        <dbReference type="EMBL" id="MFC6009145.1"/>
    </source>
</evidence>
<dbReference type="Proteomes" id="UP001596189">
    <property type="component" value="Unassembled WGS sequence"/>
</dbReference>
<dbReference type="SUPFAM" id="SSF56563">
    <property type="entry name" value="Major capsid protein gp5"/>
    <property type="match status" value="1"/>
</dbReference>
<dbReference type="Gene3D" id="3.30.2400.10">
    <property type="entry name" value="Major capsid protein gp5"/>
    <property type="match status" value="1"/>
</dbReference>
<evidence type="ECO:0000256" key="1">
    <source>
        <dbReference type="ARBA" id="ARBA00004328"/>
    </source>
</evidence>
<dbReference type="RefSeq" id="WP_345717671.1">
    <property type="nucleotide sequence ID" value="NZ_BAABFP010000007.1"/>
</dbReference>
<comment type="caution">
    <text evidence="4">The sequence shown here is derived from an EMBL/GenBank/DDBJ whole genome shotgun (WGS) entry which is preliminary data.</text>
</comment>
<feature type="domain" description="Phage capsid-like C-terminal" evidence="3">
    <location>
        <begin position="169"/>
        <end position="438"/>
    </location>
</feature>
<sequence>MTIEQLIAQIRAAMKAKLDQRAEHQKAVQAVREACSKEDNRDPSDDEATKIRSAQDEIRKIDEDIAASQTRITELEAEKRSDEAAQRLAGDLARANGNTGDRAPVTTSEERTYSQRKSARGETSFFVDSYRAMNLQDMAAQQRLQRHMVEVEREGEVSERAVATSGLAGLVVPQYLIDQAALVIRAGRPVANAVQHLDLPEQGMSILVPRGTTGAAAASQATENSALQNTDEVWANLTVPVVTIGGQQDVSRQALERGAPGIDEIVYLDLAGAYQAELDRQVINGSGASNQMLGILQTAGINAATAYGAAITPVSFNTKINGQITAVASVGVGISPKLQIMHPRRWGWLSAQVDGQNRPLVPVTAPFNAMGVNAQPGTYGGDGQNLTARDGYQVVGSFAGLPVVTDANVPTNLGTLNEDAVIVADTAQALLWEDGDGMPRQLRFEQTLGNQLTVKLVVYGYAAFTAGRYPTAFGKTGGLDGTAGWGQIAPTF</sequence>
<feature type="compositionally biased region" description="Basic and acidic residues" evidence="2">
    <location>
        <begin position="34"/>
        <end position="53"/>
    </location>
</feature>
<dbReference type="NCBIfam" id="TIGR01554">
    <property type="entry name" value="major_cap_HK97"/>
    <property type="match status" value="1"/>
</dbReference>
<protein>
    <submittedName>
        <fullName evidence="4">Phage major capsid protein</fullName>
    </submittedName>
</protein>
<accession>A0ABW1JJJ4</accession>
<evidence type="ECO:0000259" key="3">
    <source>
        <dbReference type="Pfam" id="PF05065"/>
    </source>
</evidence>
<comment type="subcellular location">
    <subcellularLocation>
        <location evidence="1">Virion</location>
    </subcellularLocation>
</comment>
<dbReference type="Pfam" id="PF05065">
    <property type="entry name" value="Phage_capsid"/>
    <property type="match status" value="1"/>
</dbReference>
<evidence type="ECO:0000313" key="5">
    <source>
        <dbReference type="Proteomes" id="UP001596189"/>
    </source>
</evidence>